<evidence type="ECO:0000313" key="2">
    <source>
        <dbReference type="Proteomes" id="UP001207468"/>
    </source>
</evidence>
<sequence length="635" mass="69027">MSHGSCSSYSQSVMTEDEEDWEDYCKGGYHPVHIGDTFSDGRYTVVRKLGWGHFSTVWLARDAKLNRHVALKIVKSAPRYTETALDEIKLLQGLITSATSPAAASPSPSQTHPGRSHVISFLDHFRHKGPHGTHVCMVFEVLGENLLGLIKRHQRKGVPTHLVRQIAKQILLGLDYMHRCCGVIHTDLKPENVLICIDDVESIIQNELASASANGNPPQPPTRLVGVPPSRGRGGNQTPRPESVFITGSQPLPSPSPSSSHGASPMLDRWGFGMSKIEGGTSAAASGPGSFTSPPSGVRDSSADAKVHAVEMDQASERIAQLLREPSFDDSKALPTGHKPSGPSLLSQQAPPHGRPTNAQRIPADGSDDGHSPPSSGAGSSMALDSQSGGPESMDRITVKIADLGNATWVNHHFTDDIQTRQYRCPEVLLGARWGPSADIWSVACVLFELLAGGDYLFDPQAGSRYSKDEDHIAQIIELVGEFPPTLAFSGKYSSRFFNRKGELRHINKLRYWPMEDVLHDKYEFSRETAQTIASFLSPMLRLNPEKRAGAGELVHHRWLDGTVVLGEVDVIRRAEEEEARRRLPSSSAPSVADVDALKPVDDDSPTTDDERPRAGSSVNAAPTLQMPRPGVRDG</sequence>
<proteinExistence type="predicted"/>
<evidence type="ECO:0000313" key="1">
    <source>
        <dbReference type="EMBL" id="KAI9453429.1"/>
    </source>
</evidence>
<name>A0ACC0U0J4_9AGAM</name>
<dbReference type="Proteomes" id="UP001207468">
    <property type="component" value="Unassembled WGS sequence"/>
</dbReference>
<reference evidence="1" key="1">
    <citation type="submission" date="2021-03" db="EMBL/GenBank/DDBJ databases">
        <title>Evolutionary priming and transition to the ectomycorrhizal habit in an iconic lineage of mushroom-forming fungi: is preadaptation a requirement?</title>
        <authorList>
            <consortium name="DOE Joint Genome Institute"/>
            <person name="Looney B.P."/>
            <person name="Miyauchi S."/>
            <person name="Morin E."/>
            <person name="Drula E."/>
            <person name="Courty P.E."/>
            <person name="Chicoki N."/>
            <person name="Fauchery L."/>
            <person name="Kohler A."/>
            <person name="Kuo A."/>
            <person name="LaButti K."/>
            <person name="Pangilinan J."/>
            <person name="Lipzen A."/>
            <person name="Riley R."/>
            <person name="Andreopoulos W."/>
            <person name="He G."/>
            <person name="Johnson J."/>
            <person name="Barry K.W."/>
            <person name="Grigoriev I.V."/>
            <person name="Nagy L."/>
            <person name="Hibbett D."/>
            <person name="Henrissat B."/>
            <person name="Matheny P.B."/>
            <person name="Labbe J."/>
            <person name="Martin A.F."/>
        </authorList>
    </citation>
    <scope>NUCLEOTIDE SEQUENCE</scope>
    <source>
        <strain evidence="1">BPL698</strain>
    </source>
</reference>
<keyword evidence="2" id="KW-1185">Reference proteome</keyword>
<accession>A0ACC0U0J4</accession>
<dbReference type="EMBL" id="JAGFNK010000304">
    <property type="protein sequence ID" value="KAI9453429.1"/>
    <property type="molecule type" value="Genomic_DNA"/>
</dbReference>
<comment type="caution">
    <text evidence="1">The sequence shown here is derived from an EMBL/GenBank/DDBJ whole genome shotgun (WGS) entry which is preliminary data.</text>
</comment>
<gene>
    <name evidence="1" type="ORF">F5148DRAFT_1378437</name>
</gene>
<organism evidence="1 2">
    <name type="scientific">Russula earlei</name>
    <dbReference type="NCBI Taxonomy" id="71964"/>
    <lineage>
        <taxon>Eukaryota</taxon>
        <taxon>Fungi</taxon>
        <taxon>Dikarya</taxon>
        <taxon>Basidiomycota</taxon>
        <taxon>Agaricomycotina</taxon>
        <taxon>Agaricomycetes</taxon>
        <taxon>Russulales</taxon>
        <taxon>Russulaceae</taxon>
        <taxon>Russula</taxon>
    </lineage>
</organism>
<protein>
    <submittedName>
        <fullName evidence="1">Kinase-like protein</fullName>
    </submittedName>
</protein>